<dbReference type="InterPro" id="IPR012910">
    <property type="entry name" value="Plug_dom"/>
</dbReference>
<dbReference type="InterPro" id="IPR023997">
    <property type="entry name" value="TonB-dep_OMP_SusC/RagA_CS"/>
</dbReference>
<dbReference type="Pfam" id="PF07715">
    <property type="entry name" value="Plug"/>
    <property type="match status" value="1"/>
</dbReference>
<keyword evidence="3 7" id="KW-1134">Transmembrane beta strand</keyword>
<evidence type="ECO:0000256" key="5">
    <source>
        <dbReference type="ARBA" id="ARBA00023136"/>
    </source>
</evidence>
<name>A0A1C7H3V0_9BACE</name>
<keyword evidence="11" id="KW-1185">Reference proteome</keyword>
<dbReference type="SUPFAM" id="SSF49464">
    <property type="entry name" value="Carboxypeptidase regulatory domain-like"/>
    <property type="match status" value="1"/>
</dbReference>
<dbReference type="Gene3D" id="2.40.170.20">
    <property type="entry name" value="TonB-dependent receptor, beta-barrel domain"/>
    <property type="match status" value="1"/>
</dbReference>
<feature type="domain" description="TonB-dependent receptor plug" evidence="8">
    <location>
        <begin position="208"/>
        <end position="341"/>
    </location>
</feature>
<sequence>MKKNQAQKFIVLFLFFLFAYSWRVEAQTGKEKQITMEFKNEGLPSIFKRFEKVSGYKVLFIYDEISSYTSTGKVEKATVDEALKVIIGKNPLKYHIDGQFINITKKDSKKFFSQVKGKVLSEEDGLPVIGATIIVEDPSSNIRTITDNNGNFQLSDVPKDSRVKISYVGLETQFLNPSSQMSVVMKADTKALDEVVVTGMFNRKKEGFTGSAVTIKGEDLKKYSTNNVAKAIAAVAPGLRIVDNINMGSNPNGLPDMRMRGGANMDMATQSAVEFNSTSNDVLAVQGEYETYANQPLLIMDGFEISIQTLADMDPDRVASIVVLKDAAATAIYGSRAANGVIVIESKTPKPGRIWVTYGGELRVEAPDMTGYNLMNAREKIDAELQSGLYTYGGETVEKWKLYQSKLREVLAGVNTYWLDKPLQTAFQQRHTVTLEGGDEALRYRMYVGYNSSPGVMKDSKRDVLTGSLDFQYRLKKVLLKNSITLDNSVANESPWGSFSEYTRLNPYLRPYGENGEIQKRLDNFEGVGGESSYLNPMYNTTFNSKDQSKNFTVRELFRVEYNPTNELRFEGAFNLSKSVGHRDIFRPAQHTLFDNVTDPTLRGDYRRSQSEAVNWGIDLTGSWNKQLEDHYLTANARMSVLENNSETYGNYVTGFPNDNMDNLLFGKKYNEKVTGDERTTRSIGWVAAGGYSYKYKYSFDFNIRLDGSSQFGRNNRWAPFWSTGLRWDLKKENFMKNVSFISDFILRGTYGTTGSQGFDPYQAHGYYTYSNLLLPYYSSDATGSEILAMHNENLKWQTTKSTNLALELGFLDQRLTARVEYYRKITDNMVTSVSLAPSLGFSSYPENLGKIENKGWEISLSAIPYKNTAKQAYWTITVNGSRNTDKLLEISEAMKHRNDMNASNLKDTPLPRYEEGESLSRIWVVRSLGIDPASGNEILLKRNGEMTSAVNWNANDVVPIGNTEPKWQGYINSSFTYKGWGADVSFRYQYGGQVYNQTLIDKVENANLKYNVDRRVSQLRWAKPGDKAQFRALNPSGWDTKATSRFIMDENIFQGSSLSVYYRMDRTNTKFISHWGLSSAKVTFNMEDFFYWSTVKRERGLYYPYSRQFTFALNVAF</sequence>
<dbReference type="InterPro" id="IPR008969">
    <property type="entry name" value="CarboxyPept-like_regulatory"/>
</dbReference>
<comment type="subcellular location">
    <subcellularLocation>
        <location evidence="1 7">Cell outer membrane</location>
        <topology evidence="1 7">Multi-pass membrane protein</topology>
    </subcellularLocation>
</comment>
<dbReference type="GO" id="GO:0009279">
    <property type="term" value="C:cell outer membrane"/>
    <property type="evidence" value="ECO:0007669"/>
    <property type="project" value="UniProtKB-SubCell"/>
</dbReference>
<evidence type="ECO:0000256" key="4">
    <source>
        <dbReference type="ARBA" id="ARBA00022692"/>
    </source>
</evidence>
<keyword evidence="6 7" id="KW-0998">Cell outer membrane</keyword>
<evidence type="ECO:0000313" key="10">
    <source>
        <dbReference type="EMBL" id="ANU59254.1"/>
    </source>
</evidence>
<dbReference type="NCBIfam" id="TIGR04056">
    <property type="entry name" value="OMP_RagA_SusC"/>
    <property type="match status" value="1"/>
</dbReference>
<dbReference type="SUPFAM" id="SSF56935">
    <property type="entry name" value="Porins"/>
    <property type="match status" value="1"/>
</dbReference>
<dbReference type="Proteomes" id="UP000092631">
    <property type="component" value="Chromosome"/>
</dbReference>
<dbReference type="Pfam" id="PF13715">
    <property type="entry name" value="CarbopepD_reg_2"/>
    <property type="match status" value="1"/>
</dbReference>
<feature type="domain" description="Protein FecR C-terminal" evidence="9">
    <location>
        <begin position="36"/>
        <end position="102"/>
    </location>
</feature>
<dbReference type="PROSITE" id="PS52016">
    <property type="entry name" value="TONB_DEPENDENT_REC_3"/>
    <property type="match status" value="1"/>
</dbReference>
<dbReference type="RefSeq" id="WP_065539901.1">
    <property type="nucleotide sequence ID" value="NZ_CARILY010000007.1"/>
</dbReference>
<reference evidence="11" key="1">
    <citation type="submission" date="2016-04" db="EMBL/GenBank/DDBJ databases">
        <title>Complete Genome Sequences of Twelve Strains of a Stable Defined Moderately Diverse Mouse Microbiota 2 (sDMDMm2).</title>
        <authorList>
            <person name="Uchimura Y."/>
            <person name="Wyss M."/>
            <person name="Brugiroux S."/>
            <person name="Limenitakis J.P."/>
            <person name="Stecher B."/>
            <person name="McCoy K.D."/>
            <person name="Macpherson A.J."/>
        </authorList>
    </citation>
    <scope>NUCLEOTIDE SEQUENCE [LARGE SCALE GENOMIC DNA]</scope>
    <source>
        <strain evidence="11">I48</strain>
    </source>
</reference>
<dbReference type="Pfam" id="PF16344">
    <property type="entry name" value="FecR_C"/>
    <property type="match status" value="1"/>
</dbReference>
<keyword evidence="4 7" id="KW-0812">Transmembrane</keyword>
<dbReference type="GeneID" id="82189071"/>
<dbReference type="NCBIfam" id="TIGR04057">
    <property type="entry name" value="SusC_RagA_signa"/>
    <property type="match status" value="1"/>
</dbReference>
<accession>A0A1C7H3V0</accession>
<comment type="similarity">
    <text evidence="7">Belongs to the TonB-dependent receptor family.</text>
</comment>
<dbReference type="InterPro" id="IPR023996">
    <property type="entry name" value="TonB-dep_OMP_SusC/RagA"/>
</dbReference>
<protein>
    <submittedName>
        <fullName evidence="10">SusC/RagA family protein</fullName>
    </submittedName>
</protein>
<keyword evidence="2 7" id="KW-0813">Transport</keyword>
<evidence type="ECO:0000256" key="3">
    <source>
        <dbReference type="ARBA" id="ARBA00022452"/>
    </source>
</evidence>
<dbReference type="InterPro" id="IPR037066">
    <property type="entry name" value="Plug_dom_sf"/>
</dbReference>
<dbReference type="KEGG" id="bcae:A4V03_18210"/>
<keyword evidence="5 7" id="KW-0472">Membrane</keyword>
<dbReference type="InterPro" id="IPR032508">
    <property type="entry name" value="FecR_C"/>
</dbReference>
<organism evidence="10 11">
    <name type="scientific">Bacteroides caecimuris</name>
    <dbReference type="NCBI Taxonomy" id="1796613"/>
    <lineage>
        <taxon>Bacteria</taxon>
        <taxon>Pseudomonadati</taxon>
        <taxon>Bacteroidota</taxon>
        <taxon>Bacteroidia</taxon>
        <taxon>Bacteroidales</taxon>
        <taxon>Bacteroidaceae</taxon>
        <taxon>Bacteroides</taxon>
    </lineage>
</organism>
<evidence type="ECO:0000256" key="7">
    <source>
        <dbReference type="PROSITE-ProRule" id="PRU01360"/>
    </source>
</evidence>
<gene>
    <name evidence="10" type="ORF">A4V03_18210</name>
</gene>
<dbReference type="InterPro" id="IPR036942">
    <property type="entry name" value="Beta-barrel_TonB_sf"/>
</dbReference>
<evidence type="ECO:0000259" key="8">
    <source>
        <dbReference type="Pfam" id="PF07715"/>
    </source>
</evidence>
<dbReference type="OrthoDB" id="668629at2"/>
<dbReference type="Gene3D" id="3.55.50.30">
    <property type="match status" value="1"/>
</dbReference>
<dbReference type="InterPro" id="IPR039426">
    <property type="entry name" value="TonB-dep_rcpt-like"/>
</dbReference>
<dbReference type="Gene3D" id="2.60.40.1120">
    <property type="entry name" value="Carboxypeptidase-like, regulatory domain"/>
    <property type="match status" value="1"/>
</dbReference>
<evidence type="ECO:0000256" key="1">
    <source>
        <dbReference type="ARBA" id="ARBA00004571"/>
    </source>
</evidence>
<evidence type="ECO:0000313" key="11">
    <source>
        <dbReference type="Proteomes" id="UP000092631"/>
    </source>
</evidence>
<evidence type="ECO:0000256" key="2">
    <source>
        <dbReference type="ARBA" id="ARBA00022448"/>
    </source>
</evidence>
<evidence type="ECO:0000259" key="9">
    <source>
        <dbReference type="Pfam" id="PF16344"/>
    </source>
</evidence>
<proteinExistence type="inferred from homology"/>
<dbReference type="Gene3D" id="2.170.130.10">
    <property type="entry name" value="TonB-dependent receptor, plug domain"/>
    <property type="match status" value="1"/>
</dbReference>
<evidence type="ECO:0000256" key="6">
    <source>
        <dbReference type="ARBA" id="ARBA00023237"/>
    </source>
</evidence>
<dbReference type="AlphaFoldDB" id="A0A1C7H3V0"/>
<dbReference type="EMBL" id="CP015401">
    <property type="protein sequence ID" value="ANU59254.1"/>
    <property type="molecule type" value="Genomic_DNA"/>
</dbReference>